<feature type="transmembrane region" description="Helical" evidence="1">
    <location>
        <begin position="52"/>
        <end position="76"/>
    </location>
</feature>
<keyword evidence="1" id="KW-0472">Membrane</keyword>
<keyword evidence="3" id="KW-1185">Reference proteome</keyword>
<keyword evidence="1" id="KW-1133">Transmembrane helix</keyword>
<evidence type="ECO:0000313" key="2">
    <source>
        <dbReference type="EMBL" id="MFC7268218.1"/>
    </source>
</evidence>
<dbReference type="Proteomes" id="UP001596507">
    <property type="component" value="Unassembled WGS sequence"/>
</dbReference>
<protein>
    <submittedName>
        <fullName evidence="2">Uncharacterized protein</fullName>
    </submittedName>
</protein>
<reference evidence="3" key="1">
    <citation type="journal article" date="2019" name="Int. J. Syst. Evol. Microbiol.">
        <title>The Global Catalogue of Microorganisms (GCM) 10K type strain sequencing project: providing services to taxonomists for standard genome sequencing and annotation.</title>
        <authorList>
            <consortium name="The Broad Institute Genomics Platform"/>
            <consortium name="The Broad Institute Genome Sequencing Center for Infectious Disease"/>
            <person name="Wu L."/>
            <person name="Ma J."/>
        </authorList>
    </citation>
    <scope>NUCLEOTIDE SEQUENCE [LARGE SCALE GENOMIC DNA]</scope>
    <source>
        <strain evidence="3">CGMCC 1.15772</strain>
    </source>
</reference>
<name>A0ABW2HE84_9MICO</name>
<organism evidence="2 3">
    <name type="scientific">Microbacterium fluvii</name>
    <dbReference type="NCBI Taxonomy" id="415215"/>
    <lineage>
        <taxon>Bacteria</taxon>
        <taxon>Bacillati</taxon>
        <taxon>Actinomycetota</taxon>
        <taxon>Actinomycetes</taxon>
        <taxon>Micrococcales</taxon>
        <taxon>Microbacteriaceae</taxon>
        <taxon>Microbacterium</taxon>
    </lineage>
</organism>
<gene>
    <name evidence="2" type="ORF">ACFQRL_04495</name>
</gene>
<dbReference type="RefSeq" id="WP_262873130.1">
    <property type="nucleotide sequence ID" value="NZ_BAABKW010000005.1"/>
</dbReference>
<keyword evidence="1" id="KW-0812">Transmembrane</keyword>
<dbReference type="EMBL" id="JBHTBE010000001">
    <property type="protein sequence ID" value="MFC7268218.1"/>
    <property type="molecule type" value="Genomic_DNA"/>
</dbReference>
<feature type="transmembrane region" description="Helical" evidence="1">
    <location>
        <begin position="120"/>
        <end position="142"/>
    </location>
</feature>
<sequence length="195" mass="20662">MLQVLAADLTDSGCLRRFTARRWPDEPTVRAVLGHTIANTGHKGVSGEGRRLVFRVVLWACASFAAVFVVFGLISWASGDPFPLGLAISLSLALAISHTVMSTRQRQQAADTPRPLRNDIVELAAFTVIAAFFALITIGVTASSGGDLTAVDDSGLMPWAPAWLLLIPTVIVLAVCIAGAVNSATVVVQRIRGTR</sequence>
<feature type="transmembrane region" description="Helical" evidence="1">
    <location>
        <begin position="82"/>
        <end position="100"/>
    </location>
</feature>
<feature type="transmembrane region" description="Helical" evidence="1">
    <location>
        <begin position="162"/>
        <end position="188"/>
    </location>
</feature>
<evidence type="ECO:0000256" key="1">
    <source>
        <dbReference type="SAM" id="Phobius"/>
    </source>
</evidence>
<evidence type="ECO:0000313" key="3">
    <source>
        <dbReference type="Proteomes" id="UP001596507"/>
    </source>
</evidence>
<accession>A0ABW2HE84</accession>
<proteinExistence type="predicted"/>
<comment type="caution">
    <text evidence="2">The sequence shown here is derived from an EMBL/GenBank/DDBJ whole genome shotgun (WGS) entry which is preliminary data.</text>
</comment>